<proteinExistence type="predicted"/>
<gene>
    <name evidence="2" type="ORF">AK812_SmicGene6302</name>
</gene>
<keyword evidence="3" id="KW-1185">Reference proteome</keyword>
<dbReference type="EMBL" id="LSRX01000086">
    <property type="protein sequence ID" value="OLQ10011.1"/>
    <property type="molecule type" value="Genomic_DNA"/>
</dbReference>
<feature type="compositionally biased region" description="Pro residues" evidence="1">
    <location>
        <begin position="627"/>
        <end position="638"/>
    </location>
</feature>
<feature type="region of interest" description="Disordered" evidence="1">
    <location>
        <begin position="579"/>
        <end position="638"/>
    </location>
</feature>
<sequence length="698" mass="73432">MGSGASAGASTPTLPWPEGATVVLRPDGALPDGLKTSGPVPSTESGVPFWRLGGAGKGRLRVIEDTAGLLELKENFTIAVCFRPGAGDAQGWDSLLLGHAAAPAFYEKARLLQHFFTTAELGTMLAFPTEDNKHWLAMPGCMDGDSSLNLNADFLDQVDAFIQHAKLFRARIPHARQGWIQIFLRSVEGGTSVFGMDQEGLLDLGTFPTSLVGSKLRNAGWATNEVDIAAIAFWDRILTWAELSPPAPAPAPAPPPAPDAPIPKRIFGQVTDLAGEPLKDVSIKWKMGGCISDGEGSFAMLEEAETDVPEDMPPVSVEVGLGVARRVGWMEAKLLLLRPPRVSASSDGWLDGWPDGWMDGFMDSWREGDGFAPTSMRISVASEQSIVVALRKLSATATLDASWIMWLSSQAKPSSSVRTEGGQVVDPSSGSSVTAAWAVMRLHINDEPNLCQNTFTKALTGAVPPSSLVYADGSPVTGPVTVQVSLSVIDATDPASLASMPGSRIASKVAVAESFLAGTVDDPPGVTKCLCQLREVQDELSRSSQSTEALTQRVDSITESIGTLSTRIQSMQTLLDKMAAARPKAPPPAFPAPDLPAAEAAGPPPHQPPGSWHTSSQPPSMAAANPSPAPQGLPLTTPPAYIPSIGASIQAPPAASQGVPAGANVINLNPPPQQEDTVTVWMEGRAFQIPTTMVRGIN</sequence>
<dbReference type="OrthoDB" id="431824at2759"/>
<comment type="caution">
    <text evidence="2">The sequence shown here is derived from an EMBL/GenBank/DDBJ whole genome shotgun (WGS) entry which is preliminary data.</text>
</comment>
<protein>
    <submittedName>
        <fullName evidence="2">Uncharacterized protein</fullName>
    </submittedName>
</protein>
<organism evidence="2 3">
    <name type="scientific">Symbiodinium microadriaticum</name>
    <name type="common">Dinoflagellate</name>
    <name type="synonym">Zooxanthella microadriatica</name>
    <dbReference type="NCBI Taxonomy" id="2951"/>
    <lineage>
        <taxon>Eukaryota</taxon>
        <taxon>Sar</taxon>
        <taxon>Alveolata</taxon>
        <taxon>Dinophyceae</taxon>
        <taxon>Suessiales</taxon>
        <taxon>Symbiodiniaceae</taxon>
        <taxon>Symbiodinium</taxon>
    </lineage>
</organism>
<reference evidence="2 3" key="1">
    <citation type="submission" date="2016-02" db="EMBL/GenBank/DDBJ databases">
        <title>Genome analysis of coral dinoflagellate symbionts highlights evolutionary adaptations to a symbiotic lifestyle.</title>
        <authorList>
            <person name="Aranda M."/>
            <person name="Li Y."/>
            <person name="Liew Y.J."/>
            <person name="Baumgarten S."/>
            <person name="Simakov O."/>
            <person name="Wilson M."/>
            <person name="Piel J."/>
            <person name="Ashoor H."/>
            <person name="Bougouffa S."/>
            <person name="Bajic V.B."/>
            <person name="Ryu T."/>
            <person name="Ravasi T."/>
            <person name="Bayer T."/>
            <person name="Micklem G."/>
            <person name="Kim H."/>
            <person name="Bhak J."/>
            <person name="Lajeunesse T.C."/>
            <person name="Voolstra C.R."/>
        </authorList>
    </citation>
    <scope>NUCLEOTIDE SEQUENCE [LARGE SCALE GENOMIC DNA]</scope>
    <source>
        <strain evidence="2 3">CCMP2467</strain>
    </source>
</reference>
<evidence type="ECO:0000256" key="1">
    <source>
        <dbReference type="SAM" id="MobiDB-lite"/>
    </source>
</evidence>
<accession>A0A1Q9ERI4</accession>
<dbReference type="AlphaFoldDB" id="A0A1Q9ERI4"/>
<feature type="compositionally biased region" description="Pro residues" evidence="1">
    <location>
        <begin position="584"/>
        <end position="594"/>
    </location>
</feature>
<feature type="compositionally biased region" description="Low complexity" evidence="1">
    <location>
        <begin position="615"/>
        <end position="626"/>
    </location>
</feature>
<name>A0A1Q9ERI4_SYMMI</name>
<evidence type="ECO:0000313" key="3">
    <source>
        <dbReference type="Proteomes" id="UP000186817"/>
    </source>
</evidence>
<evidence type="ECO:0000313" key="2">
    <source>
        <dbReference type="EMBL" id="OLQ10011.1"/>
    </source>
</evidence>
<dbReference type="Proteomes" id="UP000186817">
    <property type="component" value="Unassembled WGS sequence"/>
</dbReference>